<reference evidence="1 2" key="1">
    <citation type="submission" date="2020-05" db="EMBL/GenBank/DDBJ databases">
        <title>Mucilaginibacter mali sp. nov.</title>
        <authorList>
            <person name="Kim H.S."/>
            <person name="Lee K.C."/>
            <person name="Suh M.K."/>
            <person name="Kim J.-S."/>
            <person name="Han K.-I."/>
            <person name="Eom M.K."/>
            <person name="Shin Y.K."/>
            <person name="Lee J.-S."/>
        </authorList>
    </citation>
    <scope>NUCLEOTIDE SEQUENCE [LARGE SCALE GENOMIC DNA]</scope>
    <source>
        <strain evidence="1 2">G2-14</strain>
    </source>
</reference>
<organism evidence="1 2">
    <name type="scientific">Mucilaginibacter mali</name>
    <dbReference type="NCBI Taxonomy" id="2740462"/>
    <lineage>
        <taxon>Bacteria</taxon>
        <taxon>Pseudomonadati</taxon>
        <taxon>Bacteroidota</taxon>
        <taxon>Sphingobacteriia</taxon>
        <taxon>Sphingobacteriales</taxon>
        <taxon>Sphingobacteriaceae</taxon>
        <taxon>Mucilaginibacter</taxon>
    </lineage>
</organism>
<keyword evidence="2" id="KW-1185">Reference proteome</keyword>
<dbReference type="RefSeq" id="WP_173417234.1">
    <property type="nucleotide sequence ID" value="NZ_CP054139.1"/>
</dbReference>
<proteinExistence type="predicted"/>
<dbReference type="Proteomes" id="UP000505355">
    <property type="component" value="Chromosome"/>
</dbReference>
<dbReference type="KEGG" id="mmab:HQ865_23410"/>
<gene>
    <name evidence="1" type="ORF">HQ865_23410</name>
</gene>
<protein>
    <submittedName>
        <fullName evidence="1">Uncharacterized protein</fullName>
    </submittedName>
</protein>
<evidence type="ECO:0000313" key="2">
    <source>
        <dbReference type="Proteomes" id="UP000505355"/>
    </source>
</evidence>
<dbReference type="EMBL" id="CP054139">
    <property type="protein sequence ID" value="QKJ32585.1"/>
    <property type="molecule type" value="Genomic_DNA"/>
</dbReference>
<sequence length="51" mass="5811">MKTYTAKTAPSKLVAKFDQQLMDLLMEDLKAFRAKNNNIRKVGEQQQLIAA</sequence>
<name>A0A7D4QCV0_9SPHI</name>
<accession>A0A7D4QCV0</accession>
<evidence type="ECO:0000313" key="1">
    <source>
        <dbReference type="EMBL" id="QKJ32585.1"/>
    </source>
</evidence>
<dbReference type="AlphaFoldDB" id="A0A7D4QCV0"/>